<dbReference type="Ensembl" id="ENSECRT00000006026.1">
    <property type="protein sequence ID" value="ENSECRP00000005927.1"/>
    <property type="gene ID" value="ENSECRG00000003963.1"/>
</dbReference>
<evidence type="ECO:0000313" key="14">
    <source>
        <dbReference type="Proteomes" id="UP000694620"/>
    </source>
</evidence>
<dbReference type="PRINTS" id="PR00722">
    <property type="entry name" value="CHYMOTRYPSIN"/>
</dbReference>
<keyword evidence="4 11" id="KW-0732">Signal</keyword>
<organism evidence="13 14">
    <name type="scientific">Erpetoichthys calabaricus</name>
    <name type="common">Rope fish</name>
    <name type="synonym">Calamoichthys calabaricus</name>
    <dbReference type="NCBI Taxonomy" id="27687"/>
    <lineage>
        <taxon>Eukaryota</taxon>
        <taxon>Metazoa</taxon>
        <taxon>Chordata</taxon>
        <taxon>Craniata</taxon>
        <taxon>Vertebrata</taxon>
        <taxon>Euteleostomi</taxon>
        <taxon>Actinopterygii</taxon>
        <taxon>Polypteriformes</taxon>
        <taxon>Polypteridae</taxon>
        <taxon>Erpetoichthys</taxon>
    </lineage>
</organism>
<evidence type="ECO:0000313" key="13">
    <source>
        <dbReference type="Ensembl" id="ENSECRP00000005927.1"/>
    </source>
</evidence>
<dbReference type="InterPro" id="IPR050127">
    <property type="entry name" value="Serine_Proteases_S1"/>
</dbReference>
<dbReference type="InterPro" id="IPR001314">
    <property type="entry name" value="Peptidase_S1A"/>
</dbReference>
<keyword evidence="6 10" id="KW-0720">Serine protease</keyword>
<sequence>MKKMAVLFLAVGVFLFLIHEGDCVEIVGGKEVIPHSRPYMAYFNTLCGGALIEPNWVLTAAHCDDPTEVTLGAHSRTEKEETKQKFRVHRIVRYPTFNLTSFFSDDIMLLQLNKNAVMNLYVSSLHLPFNGEDVRPGTECRVAGWGAQKYWGPTEDKLREVCVTVIDRDKCNSPKYYGKIQITKSMLCAGDENNGGKDSCRGDSGGPLLCKGYYRGIVSFGEGCGNAKKPGVYTLLTSTYLKWIKHMIQHYG</sequence>
<dbReference type="EC" id="3.4.21.4" evidence="9"/>
<reference evidence="13" key="1">
    <citation type="submission" date="2021-06" db="EMBL/GenBank/DDBJ databases">
        <authorList>
            <consortium name="Wellcome Sanger Institute Data Sharing"/>
        </authorList>
    </citation>
    <scope>NUCLEOTIDE SEQUENCE [LARGE SCALE GENOMIC DNA]</scope>
</reference>
<keyword evidence="5 10" id="KW-0378">Hydrolase</keyword>
<dbReference type="FunFam" id="2.40.10.10:FF:000120">
    <property type="entry name" value="Putative serine protease"/>
    <property type="match status" value="1"/>
</dbReference>
<dbReference type="InterPro" id="IPR001254">
    <property type="entry name" value="Trypsin_dom"/>
</dbReference>
<evidence type="ECO:0000256" key="9">
    <source>
        <dbReference type="ARBA" id="ARBA00038868"/>
    </source>
</evidence>
<name>A0A8C4RS33_ERPCA</name>
<feature type="signal peptide" evidence="11">
    <location>
        <begin position="1"/>
        <end position="23"/>
    </location>
</feature>
<protein>
    <recommendedName>
        <fullName evidence="9">trypsin</fullName>
        <ecNumber evidence="9">3.4.21.4</ecNumber>
    </recommendedName>
</protein>
<dbReference type="GeneTree" id="ENSGT00940000159928"/>
<feature type="chain" id="PRO_5034837924" description="trypsin" evidence="11">
    <location>
        <begin position="24"/>
        <end position="252"/>
    </location>
</feature>
<dbReference type="PANTHER" id="PTHR24264">
    <property type="entry name" value="TRYPSIN-RELATED"/>
    <property type="match status" value="1"/>
</dbReference>
<dbReference type="PANTHER" id="PTHR24264:SF65">
    <property type="entry name" value="SRCR DOMAIN-CONTAINING PROTEIN"/>
    <property type="match status" value="1"/>
</dbReference>
<dbReference type="PROSITE" id="PS00134">
    <property type="entry name" value="TRYPSIN_HIS"/>
    <property type="match status" value="1"/>
</dbReference>
<dbReference type="CDD" id="cd00190">
    <property type="entry name" value="Tryp_SPc"/>
    <property type="match status" value="1"/>
</dbReference>
<evidence type="ECO:0000256" key="7">
    <source>
        <dbReference type="ARBA" id="ARBA00023157"/>
    </source>
</evidence>
<evidence type="ECO:0000256" key="8">
    <source>
        <dbReference type="ARBA" id="ARBA00036320"/>
    </source>
</evidence>
<evidence type="ECO:0000256" key="11">
    <source>
        <dbReference type="SAM" id="SignalP"/>
    </source>
</evidence>
<evidence type="ECO:0000256" key="5">
    <source>
        <dbReference type="ARBA" id="ARBA00022801"/>
    </source>
</evidence>
<dbReference type="Gene3D" id="2.40.10.10">
    <property type="entry name" value="Trypsin-like serine proteases"/>
    <property type="match status" value="2"/>
</dbReference>
<evidence type="ECO:0000259" key="12">
    <source>
        <dbReference type="PROSITE" id="PS50240"/>
    </source>
</evidence>
<dbReference type="InterPro" id="IPR043504">
    <property type="entry name" value="Peptidase_S1_PA_chymotrypsin"/>
</dbReference>
<reference evidence="13" key="2">
    <citation type="submission" date="2025-08" db="UniProtKB">
        <authorList>
            <consortium name="Ensembl"/>
        </authorList>
    </citation>
    <scope>IDENTIFICATION</scope>
</reference>
<feature type="domain" description="Peptidase S1" evidence="12">
    <location>
        <begin position="26"/>
        <end position="249"/>
    </location>
</feature>
<dbReference type="GO" id="GO:0004252">
    <property type="term" value="F:serine-type endopeptidase activity"/>
    <property type="evidence" value="ECO:0007669"/>
    <property type="project" value="UniProtKB-EC"/>
</dbReference>
<evidence type="ECO:0000256" key="3">
    <source>
        <dbReference type="ARBA" id="ARBA00022670"/>
    </source>
</evidence>
<dbReference type="InterPro" id="IPR018114">
    <property type="entry name" value="TRYPSIN_HIS"/>
</dbReference>
<keyword evidence="3 10" id="KW-0645">Protease</keyword>
<comment type="catalytic activity">
    <reaction evidence="8">
        <text>Preferential cleavage: Arg-|-Xaa, Lys-|-Xaa.</text>
        <dbReference type="EC" id="3.4.21.4"/>
    </reaction>
</comment>
<dbReference type="Proteomes" id="UP000694620">
    <property type="component" value="Chromosome 5"/>
</dbReference>
<evidence type="ECO:0000256" key="2">
    <source>
        <dbReference type="ARBA" id="ARBA00022525"/>
    </source>
</evidence>
<evidence type="ECO:0000256" key="1">
    <source>
        <dbReference type="ARBA" id="ARBA00004239"/>
    </source>
</evidence>
<proteinExistence type="predicted"/>
<reference evidence="13" key="3">
    <citation type="submission" date="2025-09" db="UniProtKB">
        <authorList>
            <consortium name="Ensembl"/>
        </authorList>
    </citation>
    <scope>IDENTIFICATION</scope>
</reference>
<dbReference type="Pfam" id="PF00089">
    <property type="entry name" value="Trypsin"/>
    <property type="match status" value="1"/>
</dbReference>
<evidence type="ECO:0000256" key="4">
    <source>
        <dbReference type="ARBA" id="ARBA00022729"/>
    </source>
</evidence>
<evidence type="ECO:0000256" key="6">
    <source>
        <dbReference type="ARBA" id="ARBA00022825"/>
    </source>
</evidence>
<comment type="subcellular location">
    <subcellularLocation>
        <location evidence="1">Secreted</location>
        <location evidence="1">Extracellular space</location>
    </subcellularLocation>
</comment>
<dbReference type="GO" id="GO:0006508">
    <property type="term" value="P:proteolysis"/>
    <property type="evidence" value="ECO:0007669"/>
    <property type="project" value="UniProtKB-KW"/>
</dbReference>
<keyword evidence="7" id="KW-1015">Disulfide bond</keyword>
<dbReference type="AlphaFoldDB" id="A0A8C4RS33"/>
<dbReference type="InterPro" id="IPR033116">
    <property type="entry name" value="TRYPSIN_SER"/>
</dbReference>
<dbReference type="PROSITE" id="PS00135">
    <property type="entry name" value="TRYPSIN_SER"/>
    <property type="match status" value="1"/>
</dbReference>
<gene>
    <name evidence="13" type="primary">GZMA</name>
</gene>
<dbReference type="InterPro" id="IPR009003">
    <property type="entry name" value="Peptidase_S1_PA"/>
</dbReference>
<keyword evidence="14" id="KW-1185">Reference proteome</keyword>
<evidence type="ECO:0000256" key="10">
    <source>
        <dbReference type="RuleBase" id="RU363034"/>
    </source>
</evidence>
<dbReference type="SMART" id="SM00020">
    <property type="entry name" value="Tryp_SPc"/>
    <property type="match status" value="1"/>
</dbReference>
<dbReference type="OrthoDB" id="6755574at2759"/>
<dbReference type="PROSITE" id="PS50240">
    <property type="entry name" value="TRYPSIN_DOM"/>
    <property type="match status" value="1"/>
</dbReference>
<keyword evidence="2" id="KW-0964">Secreted</keyword>
<accession>A0A8C4RS33</accession>
<dbReference type="GO" id="GO:0005615">
    <property type="term" value="C:extracellular space"/>
    <property type="evidence" value="ECO:0007669"/>
    <property type="project" value="TreeGrafter"/>
</dbReference>
<dbReference type="SUPFAM" id="SSF50494">
    <property type="entry name" value="Trypsin-like serine proteases"/>
    <property type="match status" value="1"/>
</dbReference>